<dbReference type="EMBL" id="KV784353">
    <property type="protein sequence ID" value="OEU22075.1"/>
    <property type="molecule type" value="Genomic_DNA"/>
</dbReference>
<dbReference type="KEGG" id="fcy:FRACYDRAFT_232231"/>
<dbReference type="InterPro" id="IPR011990">
    <property type="entry name" value="TPR-like_helical_dom_sf"/>
</dbReference>
<dbReference type="AlphaFoldDB" id="A0A1E7FVD2"/>
<organism evidence="1 2">
    <name type="scientific">Fragilariopsis cylindrus CCMP1102</name>
    <dbReference type="NCBI Taxonomy" id="635003"/>
    <lineage>
        <taxon>Eukaryota</taxon>
        <taxon>Sar</taxon>
        <taxon>Stramenopiles</taxon>
        <taxon>Ochrophyta</taxon>
        <taxon>Bacillariophyta</taxon>
        <taxon>Bacillariophyceae</taxon>
        <taxon>Bacillariophycidae</taxon>
        <taxon>Bacillariales</taxon>
        <taxon>Bacillariaceae</taxon>
        <taxon>Fragilariopsis</taxon>
    </lineage>
</organism>
<sequence length="172" mass="20233">MVATCYKENWSIVFDSSIQRIEEQFQPSQLDNIILLNQPLIQRDEEEEYNNSVLKKILNDVQDAQTRYGLGHEKVAVSYSALGLIRLHMQRDPEAARRCHEYALTIFREKRLAKQIATTLNDIAFCYERLNLPDVALQHYGHSLRIFESERISEDNPQLISTRRAILRMQRR</sequence>
<gene>
    <name evidence="1" type="ORF">FRACYDRAFT_232231</name>
</gene>
<proteinExistence type="predicted"/>
<evidence type="ECO:0008006" key="3">
    <source>
        <dbReference type="Google" id="ProtNLM"/>
    </source>
</evidence>
<evidence type="ECO:0000313" key="2">
    <source>
        <dbReference type="Proteomes" id="UP000095751"/>
    </source>
</evidence>
<dbReference type="SUPFAM" id="SSF48452">
    <property type="entry name" value="TPR-like"/>
    <property type="match status" value="1"/>
</dbReference>
<dbReference type="Proteomes" id="UP000095751">
    <property type="component" value="Unassembled WGS sequence"/>
</dbReference>
<evidence type="ECO:0000313" key="1">
    <source>
        <dbReference type="EMBL" id="OEU22075.1"/>
    </source>
</evidence>
<dbReference type="InParanoid" id="A0A1E7FVD2"/>
<accession>A0A1E7FVD2</accession>
<reference evidence="1 2" key="1">
    <citation type="submission" date="2016-09" db="EMBL/GenBank/DDBJ databases">
        <title>Extensive genetic diversity and differential bi-allelic expression allows diatom success in the polar Southern Ocean.</title>
        <authorList>
            <consortium name="DOE Joint Genome Institute"/>
            <person name="Mock T."/>
            <person name="Otillar R.P."/>
            <person name="Strauss J."/>
            <person name="Dupont C."/>
            <person name="Frickenhaus S."/>
            <person name="Maumus F."/>
            <person name="Mcmullan M."/>
            <person name="Sanges R."/>
            <person name="Schmutz J."/>
            <person name="Toseland A."/>
            <person name="Valas R."/>
            <person name="Veluchamy A."/>
            <person name="Ward B.J."/>
            <person name="Allen A."/>
            <person name="Barry K."/>
            <person name="Falciatore A."/>
            <person name="Ferrante M."/>
            <person name="Fortunato A.E."/>
            <person name="Gloeckner G."/>
            <person name="Gruber A."/>
            <person name="Hipkin R."/>
            <person name="Janech M."/>
            <person name="Kroth P."/>
            <person name="Leese F."/>
            <person name="Lindquist E."/>
            <person name="Lyon B.R."/>
            <person name="Martin J."/>
            <person name="Mayer C."/>
            <person name="Parker M."/>
            <person name="Quesneville H."/>
            <person name="Raymond J."/>
            <person name="Uhlig C."/>
            <person name="Valentin K.U."/>
            <person name="Worden A.Z."/>
            <person name="Armbrust E.V."/>
            <person name="Bowler C."/>
            <person name="Green B."/>
            <person name="Moulton V."/>
            <person name="Van Oosterhout C."/>
            <person name="Grigoriev I."/>
        </authorList>
    </citation>
    <scope>NUCLEOTIDE SEQUENCE [LARGE SCALE GENOMIC DNA]</scope>
    <source>
        <strain evidence="1 2">CCMP1102</strain>
    </source>
</reference>
<dbReference type="Gene3D" id="1.25.40.10">
    <property type="entry name" value="Tetratricopeptide repeat domain"/>
    <property type="match status" value="1"/>
</dbReference>
<protein>
    <recommendedName>
        <fullName evidence="3">TPR-like protein</fullName>
    </recommendedName>
</protein>
<name>A0A1E7FVD2_9STRA</name>
<dbReference type="OrthoDB" id="46508at2759"/>
<keyword evidence="2" id="KW-1185">Reference proteome</keyword>